<evidence type="ECO:0000313" key="2">
    <source>
        <dbReference type="Proteomes" id="UP000823641"/>
    </source>
</evidence>
<comment type="caution">
    <text evidence="1">The sequence shown here is derived from an EMBL/GenBank/DDBJ whole genome shotgun (WGS) entry which is preliminary data.</text>
</comment>
<reference evidence="1" key="1">
    <citation type="submission" date="2020-10" db="EMBL/GenBank/DDBJ databases">
        <authorList>
            <person name="Gilroy R."/>
        </authorList>
    </citation>
    <scope>NUCLEOTIDE SEQUENCE</scope>
    <source>
        <strain evidence="1">G3-3990</strain>
    </source>
</reference>
<gene>
    <name evidence="1" type="ORF">IAA73_07450</name>
</gene>
<organism evidence="1 2">
    <name type="scientific">Candidatus Gallipaludibacter merdavium</name>
    <dbReference type="NCBI Taxonomy" id="2840839"/>
    <lineage>
        <taxon>Bacteria</taxon>
        <taxon>Pseudomonadati</taxon>
        <taxon>Bacteroidota</taxon>
        <taxon>Bacteroidia</taxon>
        <taxon>Bacteroidales</taxon>
        <taxon>Candidatus Gallipaludibacter</taxon>
    </lineage>
</organism>
<dbReference type="Proteomes" id="UP000823641">
    <property type="component" value="Unassembled WGS sequence"/>
</dbReference>
<dbReference type="EMBL" id="JADIMG010000072">
    <property type="protein sequence ID" value="MBO8460148.1"/>
    <property type="molecule type" value="Genomic_DNA"/>
</dbReference>
<reference evidence="1" key="2">
    <citation type="journal article" date="2021" name="PeerJ">
        <title>Extensive microbial diversity within the chicken gut microbiome revealed by metagenomics and culture.</title>
        <authorList>
            <person name="Gilroy R."/>
            <person name="Ravi A."/>
            <person name="Getino M."/>
            <person name="Pursley I."/>
            <person name="Horton D.L."/>
            <person name="Alikhan N.F."/>
            <person name="Baker D."/>
            <person name="Gharbi K."/>
            <person name="Hall N."/>
            <person name="Watson M."/>
            <person name="Adriaenssens E.M."/>
            <person name="Foster-Nyarko E."/>
            <person name="Jarju S."/>
            <person name="Secka A."/>
            <person name="Antonio M."/>
            <person name="Oren A."/>
            <person name="Chaudhuri R.R."/>
            <person name="La Ragione R."/>
            <person name="Hildebrand F."/>
            <person name="Pallen M.J."/>
        </authorList>
    </citation>
    <scope>NUCLEOTIDE SEQUENCE</scope>
    <source>
        <strain evidence="1">G3-3990</strain>
    </source>
</reference>
<accession>A0A9D9HUL0</accession>
<sequence>MKTRKQAAIELQPIYNSMEVRKNTIATLMRKLWFDGTNWRCNGIGYDYTI</sequence>
<name>A0A9D9HUL0_9BACT</name>
<protein>
    <submittedName>
        <fullName evidence="1">Uncharacterized protein</fullName>
    </submittedName>
</protein>
<evidence type="ECO:0000313" key="1">
    <source>
        <dbReference type="EMBL" id="MBO8460148.1"/>
    </source>
</evidence>
<dbReference type="AlphaFoldDB" id="A0A9D9HUL0"/>
<proteinExistence type="predicted"/>